<evidence type="ECO:0000313" key="4">
    <source>
        <dbReference type="EMBL" id="BBI21529.1"/>
    </source>
</evidence>
<evidence type="ECO:0000256" key="2">
    <source>
        <dbReference type="ARBA" id="ARBA00022598"/>
    </source>
</evidence>
<dbReference type="SUPFAM" id="SSF56801">
    <property type="entry name" value="Acetyl-CoA synthetase-like"/>
    <property type="match status" value="1"/>
</dbReference>
<gene>
    <name evidence="4" type="ORF">EKJ_23760</name>
</gene>
<evidence type="ECO:0000313" key="5">
    <source>
        <dbReference type="Proteomes" id="UP000290057"/>
    </source>
</evidence>
<feature type="domain" description="AMP-dependent synthetase/ligase" evidence="3">
    <location>
        <begin position="59"/>
        <end position="434"/>
    </location>
</feature>
<comment type="similarity">
    <text evidence="1">Belongs to the ATP-dependent AMP-binding enzyme family.</text>
</comment>
<dbReference type="PANTHER" id="PTHR43201">
    <property type="entry name" value="ACYL-COA SYNTHETASE"/>
    <property type="match status" value="1"/>
</dbReference>
<dbReference type="PANTHER" id="PTHR43201:SF5">
    <property type="entry name" value="MEDIUM-CHAIN ACYL-COA LIGASE ACSF2, MITOCHONDRIAL"/>
    <property type="match status" value="1"/>
</dbReference>
<organism evidence="4 5">
    <name type="scientific">Qipengyuania flava</name>
    <dbReference type="NCBI Taxonomy" id="192812"/>
    <lineage>
        <taxon>Bacteria</taxon>
        <taxon>Pseudomonadati</taxon>
        <taxon>Pseudomonadota</taxon>
        <taxon>Alphaproteobacteria</taxon>
        <taxon>Sphingomonadales</taxon>
        <taxon>Erythrobacteraceae</taxon>
        <taxon>Qipengyuania</taxon>
    </lineage>
</organism>
<accession>A0A3T1CKL0</accession>
<dbReference type="PROSITE" id="PS00455">
    <property type="entry name" value="AMP_BINDING"/>
    <property type="match status" value="1"/>
</dbReference>
<reference evidence="4 5" key="1">
    <citation type="submission" date="2019-01" db="EMBL/GenBank/DDBJ databases">
        <title>Complete genome sequence of Erythrobacter flavus KJ5.</title>
        <authorList>
            <person name="Kanesaki Y."/>
            <person name="Brotosudarmo T."/>
            <person name="Moriuchi R."/>
            <person name="Awai K."/>
        </authorList>
    </citation>
    <scope>NUCLEOTIDE SEQUENCE [LARGE SCALE GENOMIC DNA]</scope>
    <source>
        <strain evidence="4 5">KJ5</strain>
    </source>
</reference>
<dbReference type="Proteomes" id="UP000290057">
    <property type="component" value="Chromosome"/>
</dbReference>
<evidence type="ECO:0000259" key="3">
    <source>
        <dbReference type="Pfam" id="PF00501"/>
    </source>
</evidence>
<dbReference type="InterPro" id="IPR020845">
    <property type="entry name" value="AMP-binding_CS"/>
</dbReference>
<dbReference type="RefSeq" id="WP_232036686.1">
    <property type="nucleotide sequence ID" value="NZ_AP019389.1"/>
</dbReference>
<dbReference type="Pfam" id="PF00501">
    <property type="entry name" value="AMP-binding"/>
    <property type="match status" value="1"/>
</dbReference>
<evidence type="ECO:0000256" key="1">
    <source>
        <dbReference type="ARBA" id="ARBA00006432"/>
    </source>
</evidence>
<dbReference type="EMBL" id="AP019389">
    <property type="protein sequence ID" value="BBI21529.1"/>
    <property type="molecule type" value="Genomic_DNA"/>
</dbReference>
<dbReference type="AlphaFoldDB" id="A0A3T1CKL0"/>
<protein>
    <submittedName>
        <fullName evidence="4">Acyl-CoA synthetase</fullName>
    </submittedName>
</protein>
<proteinExistence type="inferred from homology"/>
<keyword evidence="2" id="KW-0436">Ligase</keyword>
<name>A0A3T1CKL0_9SPHN</name>
<dbReference type="GO" id="GO:0031956">
    <property type="term" value="F:medium-chain fatty acid-CoA ligase activity"/>
    <property type="evidence" value="ECO:0007669"/>
    <property type="project" value="TreeGrafter"/>
</dbReference>
<dbReference type="InterPro" id="IPR042099">
    <property type="entry name" value="ANL_N_sf"/>
</dbReference>
<dbReference type="InterPro" id="IPR000873">
    <property type="entry name" value="AMP-dep_synth/lig_dom"/>
</dbReference>
<keyword evidence="5" id="KW-1185">Reference proteome</keyword>
<dbReference type="Gene3D" id="3.40.50.12780">
    <property type="entry name" value="N-terminal domain of ligase-like"/>
    <property type="match status" value="1"/>
</dbReference>
<sequence>MTRDDIIAAPANWRDAPFRHAEFLPVDLDISEDEAGVIRLKTRQKLDMIDGNLARAFLATAAKLQDAPALAERGADGEWDYASFSDMAQKVRSAAQWMLDNLPRGAVMVVMAENSIAVAALSFAAFATGTILCPVSPAYGLAGGDHARLNHVFAKVDPAAIYCDSLEPYAAALEAVGGDVAIIAQEPEVFGGAATALDTLFAIEPTPAVDQAIEDIDPAVPAQYMMTSGSTGLPKVVVQSLDALAANTAQGVGLIGRAAGWDDIMLDWLPWHHAAGASVLRAGFILGGTLHIDAGKPAPGLFEKSIANLRDKSVPYFNNVPLGYSMLVEAMDGDPQLRDTFFKDMRLMLYGGAGLPQHVYDRLQQHAVAATGHRIHMTTGYGMTETVSGCCAIHFETDKVGIGLPGPGVEMKLVPTGERYEARLRGPMLMQGYLDEPEKTAAAFDEEGYYRTGDLVVFHNRDDPAQGLAFAGRMAEEFKLSNGTWVYGGQMRDKLLKTLNEELAEIVLADDGAPFLGLLAWPKPGTSLDAIAAKLAEFNEGQRGGSAKIRRVTLLETPPTADANEISDKGTINRRAVLDNRKSQVDALFADEPPAHVRAI</sequence>
<dbReference type="GO" id="GO:0006631">
    <property type="term" value="P:fatty acid metabolic process"/>
    <property type="evidence" value="ECO:0007669"/>
    <property type="project" value="TreeGrafter"/>
</dbReference>